<geneLocation type="plasmid" evidence="2 3">
    <name>AZOBR_p3</name>
</geneLocation>
<sequence length="68" mass="7147">MGGRRRQRKDAAGQGLDLRISGPRDRKRLPSAKAVAKLGSGARVAHERKVTCGNGSTLGGSHGTMGHR</sequence>
<dbReference type="EMBL" id="HE577330">
    <property type="protein sequence ID" value="CCD02569.1"/>
    <property type="molecule type" value="Genomic_DNA"/>
</dbReference>
<accession>A0A9P1JZA5</accession>
<organism evidence="2 3">
    <name type="scientific">Azospirillum baldaniorum</name>
    <dbReference type="NCBI Taxonomy" id="1064539"/>
    <lineage>
        <taxon>Bacteria</taxon>
        <taxon>Pseudomonadati</taxon>
        <taxon>Pseudomonadota</taxon>
        <taxon>Alphaproteobacteria</taxon>
        <taxon>Rhodospirillales</taxon>
        <taxon>Azospirillaceae</taxon>
        <taxon>Azospirillum</taxon>
    </lineage>
</organism>
<proteinExistence type="predicted"/>
<evidence type="ECO:0000313" key="3">
    <source>
        <dbReference type="Proteomes" id="UP000007319"/>
    </source>
</evidence>
<keyword evidence="2" id="KW-0614">Plasmid</keyword>
<protein>
    <submittedName>
        <fullName evidence="2">Uncharacterized protein</fullName>
    </submittedName>
</protein>
<name>A0A9P1JZA5_9PROT</name>
<dbReference type="Proteomes" id="UP000007319">
    <property type="component" value="Plasmid AZOBR_p3"/>
</dbReference>
<feature type="region of interest" description="Disordered" evidence="1">
    <location>
        <begin position="1"/>
        <end position="29"/>
    </location>
</feature>
<reference evidence="2 3" key="1">
    <citation type="journal article" date="2011" name="PLoS Genet.">
        <title>Azospirillum genomes reveal transition of bacteria from aquatic to terrestrial environments.</title>
        <authorList>
            <person name="Wisniewski-Dye F."/>
            <person name="Borziak K."/>
            <person name="Khalsa-Moyers G."/>
            <person name="Alexandre G."/>
            <person name="Sukharnikov L.O."/>
            <person name="Wuichet K."/>
            <person name="Hurst G.B."/>
            <person name="McDonald W.H."/>
            <person name="Robertson J.S."/>
            <person name="Barbe V."/>
            <person name="Calteau A."/>
            <person name="Rouy Z."/>
            <person name="Mangenot S."/>
            <person name="Prigent-Combaret C."/>
            <person name="Normand P."/>
            <person name="Boyer M."/>
            <person name="Siguier P."/>
            <person name="Dessaux Y."/>
            <person name="Elmerich C."/>
            <person name="Condemine G."/>
            <person name="Krishnen G."/>
            <person name="Kennedy I."/>
            <person name="Paterson A.H."/>
            <person name="Gonzalez V."/>
            <person name="Mavingui P."/>
            <person name="Zhulin I.B."/>
        </authorList>
    </citation>
    <scope>NUCLEOTIDE SEQUENCE [LARGE SCALE GENOMIC DNA]</scope>
    <source>
        <strain evidence="2 3">Sp245</strain>
    </source>
</reference>
<evidence type="ECO:0000256" key="1">
    <source>
        <dbReference type="SAM" id="MobiDB-lite"/>
    </source>
</evidence>
<keyword evidence="3" id="KW-1185">Reference proteome</keyword>
<evidence type="ECO:0000313" key="2">
    <source>
        <dbReference type="EMBL" id="CCD02569.1"/>
    </source>
</evidence>
<dbReference type="KEGG" id="abs:AZOBR_p310311"/>
<gene>
    <name evidence="2" type="ORF">AZOBR_p310311</name>
</gene>
<dbReference type="AlphaFoldDB" id="A0A9P1JZA5"/>